<gene>
    <name evidence="3" type="ORF">ETD83_07435</name>
</gene>
<dbReference type="SUPFAM" id="SSF110849">
    <property type="entry name" value="ParB/Sulfiredoxin"/>
    <property type="match status" value="1"/>
</dbReference>
<evidence type="ECO:0000259" key="2">
    <source>
        <dbReference type="SMART" id="SM00470"/>
    </source>
</evidence>
<sequence length="333" mass="35930">MSESPRVDGEDAEHVRMLAESGAAMPPILVHLPSRRVIDGMHRLRAAMLRGEEEIEARFFHGTEADVFVLSVAANIRNGLPLSQKDRVAAAERIFVGHPEWSDRMVALVVGLSAKRVGALRREGAGHVLQPAVRIGRDGRARPVDGAAGRERAAKLLASDPDASLRKIARAAGISPATVADVRDRIHRGEDPVPARRAAKPGRPRADEGLEVCGTAPEDAPAKVISNLTAVVERLRRDPSLRHTDAGRTLLRMFDACQAVVRDEEAIKKGLPPHRLDLMAELSHACAQVLRSFAGELRELRSSQPPEDPPGSGLSLASRGRRAALAPKVKRSA</sequence>
<dbReference type="Proteomes" id="UP000309174">
    <property type="component" value="Unassembled WGS sequence"/>
</dbReference>
<dbReference type="InterPro" id="IPR003115">
    <property type="entry name" value="ParB_N"/>
</dbReference>
<dbReference type="AlphaFoldDB" id="A0A5C4JHL3"/>
<proteinExistence type="predicted"/>
<name>A0A5C4JHL3_9ACTN</name>
<reference evidence="3 4" key="1">
    <citation type="submission" date="2019-05" db="EMBL/GenBank/DDBJ databases">
        <title>Draft genome sequence of Actinomadura sp. 14C53.</title>
        <authorList>
            <person name="Saricaoglu S."/>
            <person name="Isik K."/>
        </authorList>
    </citation>
    <scope>NUCLEOTIDE SEQUENCE [LARGE SCALE GENOMIC DNA]</scope>
    <source>
        <strain evidence="3 4">14C53</strain>
    </source>
</reference>
<dbReference type="InterPro" id="IPR036086">
    <property type="entry name" value="ParB/Sulfiredoxin_sf"/>
</dbReference>
<organism evidence="3 4">
    <name type="scientific">Actinomadura soli</name>
    <dbReference type="NCBI Taxonomy" id="2508997"/>
    <lineage>
        <taxon>Bacteria</taxon>
        <taxon>Bacillati</taxon>
        <taxon>Actinomycetota</taxon>
        <taxon>Actinomycetes</taxon>
        <taxon>Streptosporangiales</taxon>
        <taxon>Thermomonosporaceae</taxon>
        <taxon>Actinomadura</taxon>
    </lineage>
</organism>
<keyword evidence="4" id="KW-1185">Reference proteome</keyword>
<dbReference type="EMBL" id="VCKW01000026">
    <property type="protein sequence ID" value="TMR04970.1"/>
    <property type="molecule type" value="Genomic_DNA"/>
</dbReference>
<evidence type="ECO:0000313" key="4">
    <source>
        <dbReference type="Proteomes" id="UP000309174"/>
    </source>
</evidence>
<evidence type="ECO:0000313" key="3">
    <source>
        <dbReference type="EMBL" id="TMR04970.1"/>
    </source>
</evidence>
<protein>
    <submittedName>
        <fullName evidence="3">Transcriptional regulator</fullName>
    </submittedName>
</protein>
<dbReference type="OrthoDB" id="3701787at2"/>
<feature type="region of interest" description="Disordered" evidence="1">
    <location>
        <begin position="298"/>
        <end position="333"/>
    </location>
</feature>
<comment type="caution">
    <text evidence="3">The sequence shown here is derived from an EMBL/GenBank/DDBJ whole genome shotgun (WGS) entry which is preliminary data.</text>
</comment>
<feature type="domain" description="ParB-like N-terminal" evidence="2">
    <location>
        <begin position="1"/>
        <end position="76"/>
    </location>
</feature>
<feature type="compositionally biased region" description="Low complexity" evidence="1">
    <location>
        <begin position="310"/>
        <end position="327"/>
    </location>
</feature>
<evidence type="ECO:0000256" key="1">
    <source>
        <dbReference type="SAM" id="MobiDB-lite"/>
    </source>
</evidence>
<dbReference type="SMART" id="SM00470">
    <property type="entry name" value="ParB"/>
    <property type="match status" value="1"/>
</dbReference>
<accession>A0A5C4JHL3</accession>